<dbReference type="EMBL" id="JAGIOF010000001">
    <property type="protein sequence ID" value="MBP2386285.1"/>
    <property type="molecule type" value="Genomic_DNA"/>
</dbReference>
<keyword evidence="1" id="KW-0346">Stress response</keyword>
<evidence type="ECO:0000313" key="6">
    <source>
        <dbReference type="EMBL" id="MBP2386285.1"/>
    </source>
</evidence>
<organism evidence="6 7">
    <name type="scientific">Paeniglutamicibacter kerguelensis</name>
    <dbReference type="NCBI Taxonomy" id="254788"/>
    <lineage>
        <taxon>Bacteria</taxon>
        <taxon>Bacillati</taxon>
        <taxon>Actinomycetota</taxon>
        <taxon>Actinomycetes</taxon>
        <taxon>Micrococcales</taxon>
        <taxon>Micrococcaceae</taxon>
        <taxon>Paeniglutamicibacter</taxon>
    </lineage>
</organism>
<dbReference type="Proteomes" id="UP001296993">
    <property type="component" value="Unassembled WGS sequence"/>
</dbReference>
<protein>
    <submittedName>
        <fullName evidence="6">HSP20 family protein</fullName>
    </submittedName>
</protein>
<dbReference type="CDD" id="cd06464">
    <property type="entry name" value="ACD_sHsps-like"/>
    <property type="match status" value="1"/>
</dbReference>
<evidence type="ECO:0000256" key="3">
    <source>
        <dbReference type="RuleBase" id="RU003616"/>
    </source>
</evidence>
<evidence type="ECO:0000256" key="1">
    <source>
        <dbReference type="ARBA" id="ARBA00023016"/>
    </source>
</evidence>
<evidence type="ECO:0000259" key="5">
    <source>
        <dbReference type="PROSITE" id="PS01031"/>
    </source>
</evidence>
<name>A0ABS4XCT4_9MICC</name>
<accession>A0ABS4XCT4</accession>
<feature type="region of interest" description="Disordered" evidence="4">
    <location>
        <begin position="1"/>
        <end position="25"/>
    </location>
</feature>
<reference evidence="6 7" key="1">
    <citation type="submission" date="2021-03" db="EMBL/GenBank/DDBJ databases">
        <title>Sequencing the genomes of 1000 actinobacteria strains.</title>
        <authorList>
            <person name="Klenk H.-P."/>
        </authorList>
    </citation>
    <scope>NUCLEOTIDE SEQUENCE [LARGE SCALE GENOMIC DNA]</scope>
    <source>
        <strain evidence="6 7">DSM 15797</strain>
    </source>
</reference>
<proteinExistence type="inferred from homology"/>
<gene>
    <name evidence="6" type="ORF">JOF47_001796</name>
</gene>
<dbReference type="SUPFAM" id="SSF49764">
    <property type="entry name" value="HSP20-like chaperones"/>
    <property type="match status" value="1"/>
</dbReference>
<dbReference type="Pfam" id="PF00011">
    <property type="entry name" value="HSP20"/>
    <property type="match status" value="1"/>
</dbReference>
<keyword evidence="7" id="KW-1185">Reference proteome</keyword>
<comment type="caution">
    <text evidence="6">The sequence shown here is derived from an EMBL/GenBank/DDBJ whole genome shotgun (WGS) entry which is preliminary data.</text>
</comment>
<evidence type="ECO:0000256" key="2">
    <source>
        <dbReference type="PROSITE-ProRule" id="PRU00285"/>
    </source>
</evidence>
<dbReference type="PANTHER" id="PTHR46733:SF4">
    <property type="entry name" value="HEAT SHOCK PROTEIN 21, CHLOROPLASTIC"/>
    <property type="match status" value="1"/>
</dbReference>
<dbReference type="PANTHER" id="PTHR46733">
    <property type="entry name" value="26.5 KDA HEAT SHOCK PROTEIN, MITOCHONDRIAL"/>
    <property type="match status" value="1"/>
</dbReference>
<dbReference type="Gene3D" id="2.60.40.790">
    <property type="match status" value="1"/>
</dbReference>
<dbReference type="InterPro" id="IPR044587">
    <property type="entry name" value="HSP21-like"/>
</dbReference>
<evidence type="ECO:0000313" key="7">
    <source>
        <dbReference type="Proteomes" id="UP001296993"/>
    </source>
</evidence>
<dbReference type="InterPro" id="IPR002068">
    <property type="entry name" value="A-crystallin/Hsp20_dom"/>
</dbReference>
<comment type="similarity">
    <text evidence="2 3">Belongs to the small heat shock protein (HSP20) family.</text>
</comment>
<dbReference type="InterPro" id="IPR008978">
    <property type="entry name" value="HSP20-like_chaperone"/>
</dbReference>
<dbReference type="RefSeq" id="WP_209997211.1">
    <property type="nucleotide sequence ID" value="NZ_BAAAJY010000002.1"/>
</dbReference>
<dbReference type="PROSITE" id="PS01031">
    <property type="entry name" value="SHSP"/>
    <property type="match status" value="1"/>
</dbReference>
<feature type="domain" description="SHSP" evidence="5">
    <location>
        <begin position="39"/>
        <end position="153"/>
    </location>
</feature>
<sequence length="155" mass="17414">MSEMLRRSPFEASRSHAPFDMPSKSPFGMLDSLQRLFDSDIEKSTMRVEEIVEDNTLVVRAELPGIDPDKDVEVSVEDGVLTISARREDKSETRQEGMYRSEFRYGSMLRRIALPEGVSESDVKASYKDGILEVRTPMPAKKTAPAATKVAITRD</sequence>
<evidence type="ECO:0000256" key="4">
    <source>
        <dbReference type="SAM" id="MobiDB-lite"/>
    </source>
</evidence>